<dbReference type="Proteomes" id="UP001623660">
    <property type="component" value="Unassembled WGS sequence"/>
</dbReference>
<dbReference type="Pfam" id="PF01976">
    <property type="entry name" value="DUF116"/>
    <property type="match status" value="1"/>
</dbReference>
<dbReference type="InterPro" id="IPR002829">
    <property type="entry name" value="DUF116"/>
</dbReference>
<dbReference type="EMBL" id="JBJHZX010000004">
    <property type="protein sequence ID" value="MFL0194748.1"/>
    <property type="molecule type" value="Genomic_DNA"/>
</dbReference>
<sequence>MKNCITYDLRYKFHNSNEYYKFISDFASKVLQKIRVRTDNIIDDFMDYIVYSNVGKLRSREEYELEFLIIGVLWNVYIKKALNAPKVPCRILILLSSIRKYSWVFKSYIDNLRGKLSYKYLLINVDDQDRIYTSYSRNDFKKLIIWLKASGEFRYEVKRMNIWNSFFKNNDENYVSDIMDIAVKTAVWFEKESMKALGIYTSEVKSFLNNEYKFYETREDNIFCGRKEVEYHLNMVGAEILNKAFRNTFLKTNDKKVIIPACMCLKPYGVCRRKKVNEGFICMNCSEKCKVNILGKTGEQHNFKVYIVPHESDAFSNTKDIKYGDIGIVGIACVLNLIEGGLKARDLNLVPQCVILDYCGCKNHWHKCGIETDINYKKLFEVLGIK</sequence>
<accession>A0ABW8SGR4</accession>
<organism evidence="1 2">
    <name type="scientific">Candidatus Clostridium eludens</name>
    <dbReference type="NCBI Taxonomy" id="3381663"/>
    <lineage>
        <taxon>Bacteria</taxon>
        <taxon>Bacillati</taxon>
        <taxon>Bacillota</taxon>
        <taxon>Clostridia</taxon>
        <taxon>Eubacteriales</taxon>
        <taxon>Clostridiaceae</taxon>
        <taxon>Clostridium</taxon>
    </lineage>
</organism>
<keyword evidence="2" id="KW-1185">Reference proteome</keyword>
<evidence type="ECO:0000313" key="2">
    <source>
        <dbReference type="Proteomes" id="UP001623660"/>
    </source>
</evidence>
<comment type="caution">
    <text evidence="1">The sequence shown here is derived from an EMBL/GenBank/DDBJ whole genome shotgun (WGS) entry which is preliminary data.</text>
</comment>
<proteinExistence type="predicted"/>
<name>A0ABW8SGR4_9CLOT</name>
<gene>
    <name evidence="1" type="ORF">ACJDU8_04055</name>
</gene>
<reference evidence="1 2" key="1">
    <citation type="submission" date="2024-11" db="EMBL/GenBank/DDBJ databases">
        <authorList>
            <person name="Heng Y.C."/>
            <person name="Lim A.C.H."/>
            <person name="Lee J.K.Y."/>
            <person name="Kittelmann S."/>
        </authorList>
    </citation>
    <scope>NUCLEOTIDE SEQUENCE [LARGE SCALE GENOMIC DNA]</scope>
    <source>
        <strain evidence="1 2">WILCCON 0269</strain>
    </source>
</reference>
<protein>
    <submittedName>
        <fullName evidence="1">DUF116 domain-containing protein</fullName>
    </submittedName>
</protein>
<evidence type="ECO:0000313" key="1">
    <source>
        <dbReference type="EMBL" id="MFL0194748.1"/>
    </source>
</evidence>
<dbReference type="RefSeq" id="WP_406790871.1">
    <property type="nucleotide sequence ID" value="NZ_JBJHZX010000004.1"/>
</dbReference>